<gene>
    <name evidence="1" type="ORF">N7509_008020</name>
</gene>
<dbReference type="InterPro" id="IPR027796">
    <property type="entry name" value="OTT_1508_deam-like"/>
</dbReference>
<dbReference type="GeneID" id="81371637"/>
<dbReference type="Proteomes" id="UP001147747">
    <property type="component" value="Unassembled WGS sequence"/>
</dbReference>
<dbReference type="EMBL" id="JAPZBU010000008">
    <property type="protein sequence ID" value="KAJ5392530.1"/>
    <property type="molecule type" value="Genomic_DNA"/>
</dbReference>
<dbReference type="RefSeq" id="XP_056488208.1">
    <property type="nucleotide sequence ID" value="XM_056632657.1"/>
</dbReference>
<comment type="caution">
    <text evidence="1">The sequence shown here is derived from an EMBL/GenBank/DDBJ whole genome shotgun (WGS) entry which is preliminary data.</text>
</comment>
<accession>A0A9W9W054</accession>
<proteinExistence type="predicted"/>
<keyword evidence="2" id="KW-1185">Reference proteome</keyword>
<evidence type="ECO:0000313" key="1">
    <source>
        <dbReference type="EMBL" id="KAJ5392530.1"/>
    </source>
</evidence>
<protein>
    <submittedName>
        <fullName evidence="1">Uncharacterized protein</fullName>
    </submittedName>
</protein>
<organism evidence="1 2">
    <name type="scientific">Penicillium cosmopolitanum</name>
    <dbReference type="NCBI Taxonomy" id="1131564"/>
    <lineage>
        <taxon>Eukaryota</taxon>
        <taxon>Fungi</taxon>
        <taxon>Dikarya</taxon>
        <taxon>Ascomycota</taxon>
        <taxon>Pezizomycotina</taxon>
        <taxon>Eurotiomycetes</taxon>
        <taxon>Eurotiomycetidae</taxon>
        <taxon>Eurotiales</taxon>
        <taxon>Aspergillaceae</taxon>
        <taxon>Penicillium</taxon>
    </lineage>
</organism>
<sequence>MTSIEYQLARTTWASRILGYLHPQVSQSSLDSSDDETLESEDDDLADALEAGTTKVEILVNPTQSAKEKFIDCLAELMSPEHGWGGVIATSLRVTQNAIYVDVAANSGFEKGLHTWDGLERAITECLMAQASCDEKTREIGCYNFEEVAVEFSHKRLTKHAERILSVATIEIQNNVVLSEILEIIRQPRSSDDPQSRIRLARLAYEFTRSGNIGIIPDTLTKKQKSHLWRNLRFLGRPIHNCRLIAQIGLNFPQFRKIEIHHIPRPQPTKLQPEYIISFKDALRRLGLEECEQKLLSNSKYPVPTWSSFNSKSKEGLYAHAEVQLLAWHSANPHMKPFLDYFGCSKRTCLLCEALMRTHSPIILSRGRHGVCFPDWGIPHPLFVNSPSILITLEHYFVERIRHYVVGKGYNIYQNVAQSSFVSTLHSQELLAPRVREILIETHETEKSAYIENERAL</sequence>
<dbReference type="Pfam" id="PF14441">
    <property type="entry name" value="OTT_1508_deam"/>
    <property type="match status" value="1"/>
</dbReference>
<reference evidence="1" key="1">
    <citation type="submission" date="2022-12" db="EMBL/GenBank/DDBJ databases">
        <authorList>
            <person name="Petersen C."/>
        </authorList>
    </citation>
    <scope>NUCLEOTIDE SEQUENCE</scope>
    <source>
        <strain evidence="1">IBT 29677</strain>
    </source>
</reference>
<evidence type="ECO:0000313" key="2">
    <source>
        <dbReference type="Proteomes" id="UP001147747"/>
    </source>
</evidence>
<name>A0A9W9W054_9EURO</name>
<dbReference type="AlphaFoldDB" id="A0A9W9W054"/>
<reference evidence="1" key="2">
    <citation type="journal article" date="2023" name="IMA Fungus">
        <title>Comparative genomic study of the Penicillium genus elucidates a diverse pangenome and 15 lateral gene transfer events.</title>
        <authorList>
            <person name="Petersen C."/>
            <person name="Sorensen T."/>
            <person name="Nielsen M.R."/>
            <person name="Sondergaard T.E."/>
            <person name="Sorensen J.L."/>
            <person name="Fitzpatrick D.A."/>
            <person name="Frisvad J.C."/>
            <person name="Nielsen K.L."/>
        </authorList>
    </citation>
    <scope>NUCLEOTIDE SEQUENCE</scope>
    <source>
        <strain evidence="1">IBT 29677</strain>
    </source>
</reference>
<dbReference type="OrthoDB" id="4364503at2759"/>